<reference evidence="1 2" key="1">
    <citation type="submission" date="2014-01" db="EMBL/GenBank/DDBJ databases">
        <title>Actinotalea ferrariae CF5-4.</title>
        <authorList>
            <person name="Chen F."/>
            <person name="Li Y."/>
            <person name="Wang G."/>
        </authorList>
    </citation>
    <scope>NUCLEOTIDE SEQUENCE [LARGE SCALE GENOMIC DNA]</scope>
    <source>
        <strain evidence="1 2">CF5-4</strain>
    </source>
</reference>
<name>A0A021VV00_9CELL</name>
<gene>
    <name evidence="1" type="ORF">N866_04530</name>
</gene>
<protein>
    <submittedName>
        <fullName evidence="1">Uncharacterized protein</fullName>
    </submittedName>
</protein>
<dbReference type="EMBL" id="AXCW01000153">
    <property type="protein sequence ID" value="EYR62887.1"/>
    <property type="molecule type" value="Genomic_DNA"/>
</dbReference>
<organism evidence="1 2">
    <name type="scientific">Actinotalea ferrariae CF5-4</name>
    <dbReference type="NCBI Taxonomy" id="948458"/>
    <lineage>
        <taxon>Bacteria</taxon>
        <taxon>Bacillati</taxon>
        <taxon>Actinomycetota</taxon>
        <taxon>Actinomycetes</taxon>
        <taxon>Micrococcales</taxon>
        <taxon>Cellulomonadaceae</taxon>
        <taxon>Actinotalea</taxon>
    </lineage>
</organism>
<dbReference type="Proteomes" id="UP000019753">
    <property type="component" value="Unassembled WGS sequence"/>
</dbReference>
<dbReference type="RefSeq" id="WP_034226969.1">
    <property type="nucleotide sequence ID" value="NZ_AXCW01000153.1"/>
</dbReference>
<evidence type="ECO:0000313" key="2">
    <source>
        <dbReference type="Proteomes" id="UP000019753"/>
    </source>
</evidence>
<sequence>MGGSVRPTRRALSDLGLGFPSLDRALEEVNEPLLRKAQDLPDELAAGGAERVLSLNDRVWFKVKTQDERGAAGEVATPHHAQEVHELPPAGWWLVAAGHRQQDTPRRDFYARLESECVREGKGSGKPCTDHLLPTEIDYKRWGVERTTLAVSAMKDLVRQAVARSAHDGKLWTVTVQRHVIGALVRSTDGESYLAVTAEGYWDHKVVAVLLDAIPGIPRDDWGAEPGPVLGITPAQGQIVFSTLLPPEVLCALLDEADGDFL</sequence>
<keyword evidence="2" id="KW-1185">Reference proteome</keyword>
<comment type="caution">
    <text evidence="1">The sequence shown here is derived from an EMBL/GenBank/DDBJ whole genome shotgun (WGS) entry which is preliminary data.</text>
</comment>
<dbReference type="OrthoDB" id="3830861at2"/>
<dbReference type="AlphaFoldDB" id="A0A021VV00"/>
<evidence type="ECO:0000313" key="1">
    <source>
        <dbReference type="EMBL" id="EYR62887.1"/>
    </source>
</evidence>
<accession>A0A021VV00</accession>
<proteinExistence type="predicted"/>